<feature type="region of interest" description="Disordered" evidence="1">
    <location>
        <begin position="69"/>
        <end position="124"/>
    </location>
</feature>
<protein>
    <submittedName>
        <fullName evidence="2">Uncharacterized protein</fullName>
    </submittedName>
</protein>
<dbReference type="EMBL" id="HACG01013475">
    <property type="protein sequence ID" value="CEK60340.1"/>
    <property type="molecule type" value="Transcribed_RNA"/>
</dbReference>
<accession>A0A0B6YXV9</accession>
<feature type="compositionally biased region" description="Low complexity" evidence="1">
    <location>
        <begin position="137"/>
        <end position="146"/>
    </location>
</feature>
<dbReference type="AlphaFoldDB" id="A0A0B6YXV9"/>
<evidence type="ECO:0000313" key="2">
    <source>
        <dbReference type="EMBL" id="CEK60340.1"/>
    </source>
</evidence>
<organism evidence="2">
    <name type="scientific">Arion vulgaris</name>
    <dbReference type="NCBI Taxonomy" id="1028688"/>
    <lineage>
        <taxon>Eukaryota</taxon>
        <taxon>Metazoa</taxon>
        <taxon>Spiralia</taxon>
        <taxon>Lophotrochozoa</taxon>
        <taxon>Mollusca</taxon>
        <taxon>Gastropoda</taxon>
        <taxon>Heterobranchia</taxon>
        <taxon>Euthyneura</taxon>
        <taxon>Panpulmonata</taxon>
        <taxon>Eupulmonata</taxon>
        <taxon>Stylommatophora</taxon>
        <taxon>Helicina</taxon>
        <taxon>Arionoidea</taxon>
        <taxon>Arionidae</taxon>
        <taxon>Arion</taxon>
    </lineage>
</organism>
<feature type="region of interest" description="Disordered" evidence="1">
    <location>
        <begin position="137"/>
        <end position="171"/>
    </location>
</feature>
<evidence type="ECO:0000256" key="1">
    <source>
        <dbReference type="SAM" id="MobiDB-lite"/>
    </source>
</evidence>
<proteinExistence type="predicted"/>
<feature type="non-terminal residue" evidence="2">
    <location>
        <position position="1"/>
    </location>
</feature>
<reference evidence="2" key="1">
    <citation type="submission" date="2014-12" db="EMBL/GenBank/DDBJ databases">
        <title>Insight into the proteome of Arion vulgaris.</title>
        <authorList>
            <person name="Aradska J."/>
            <person name="Bulat T."/>
            <person name="Smidak R."/>
            <person name="Sarate P."/>
            <person name="Gangsoo J."/>
            <person name="Sialana F."/>
            <person name="Bilban M."/>
            <person name="Lubec G."/>
        </authorList>
    </citation>
    <scope>NUCLEOTIDE SEQUENCE</scope>
    <source>
        <tissue evidence="2">Skin</tissue>
    </source>
</reference>
<name>A0A0B6YXV9_9EUPU</name>
<feature type="compositionally biased region" description="Low complexity" evidence="1">
    <location>
        <begin position="77"/>
        <end position="114"/>
    </location>
</feature>
<gene>
    <name evidence="2" type="primary">ORF39124</name>
</gene>
<feature type="non-terminal residue" evidence="2">
    <location>
        <position position="195"/>
    </location>
</feature>
<sequence length="195" mass="20919">FALVGHLLKGFRHPAPTTVSRTIRVLHQLLSITVKPTNRDKFEVTSQTVPYLAALVSVSEEVRSRCHLKHRTPNYMSDSPSSESINSDIASQGQSPSPSLPTSSSTSGVSTPITHPAPAQTRRQKSFDVLDPNALAAARQQQTQQQSKLGGWEVGEQNGTPPGIGGSSPQRIHKTLQPVTSQVNEAMLPADVDGV</sequence>